<dbReference type="EMBL" id="MU277189">
    <property type="protein sequence ID" value="KAI0067634.1"/>
    <property type="molecule type" value="Genomic_DNA"/>
</dbReference>
<evidence type="ECO:0000313" key="1">
    <source>
        <dbReference type="EMBL" id="KAI0067634.1"/>
    </source>
</evidence>
<organism evidence="1 2">
    <name type="scientific">Artomyces pyxidatus</name>
    <dbReference type="NCBI Taxonomy" id="48021"/>
    <lineage>
        <taxon>Eukaryota</taxon>
        <taxon>Fungi</taxon>
        <taxon>Dikarya</taxon>
        <taxon>Basidiomycota</taxon>
        <taxon>Agaricomycotina</taxon>
        <taxon>Agaricomycetes</taxon>
        <taxon>Russulales</taxon>
        <taxon>Auriscalpiaceae</taxon>
        <taxon>Artomyces</taxon>
    </lineage>
</organism>
<protein>
    <submittedName>
        <fullName evidence="1">Uncharacterized protein</fullName>
    </submittedName>
</protein>
<dbReference type="Proteomes" id="UP000814140">
    <property type="component" value="Unassembled WGS sequence"/>
</dbReference>
<name>A0ACB8TGS4_9AGAM</name>
<comment type="caution">
    <text evidence="1">The sequence shown here is derived from an EMBL/GenBank/DDBJ whole genome shotgun (WGS) entry which is preliminary data.</text>
</comment>
<sequence length="260" mass="28998">MPSTTPTPLTITRHNKYYIPTADTIFQVENYLFRAHSYFFYRESEHFRQLLSHPTTPGGRDAPGTTDSNPIVLNDIDAASFACFLWVFYNPKHSIYSDATVEHWSRILDLANKWGFAEVRSLAVRELEQLPMGPVEKIEFYQKYSLDPNFLVDAFAALTLRDDSISFDEGKKIGLQTTIQIAKAREVSRGQELSDGSRSPSPVKVRGNDLESLIHHVFGLPRLQTQGTGAQGPLTAPVLSDPMNRLSGLGGGHAHRSAHA</sequence>
<keyword evidence="2" id="KW-1185">Reference proteome</keyword>
<accession>A0ACB8TGS4</accession>
<proteinExistence type="predicted"/>
<reference evidence="1" key="2">
    <citation type="journal article" date="2022" name="New Phytol.">
        <title>Evolutionary transition to the ectomycorrhizal habit in the genomes of a hyperdiverse lineage of mushroom-forming fungi.</title>
        <authorList>
            <person name="Looney B."/>
            <person name="Miyauchi S."/>
            <person name="Morin E."/>
            <person name="Drula E."/>
            <person name="Courty P.E."/>
            <person name="Kohler A."/>
            <person name="Kuo A."/>
            <person name="LaButti K."/>
            <person name="Pangilinan J."/>
            <person name="Lipzen A."/>
            <person name="Riley R."/>
            <person name="Andreopoulos W."/>
            <person name="He G."/>
            <person name="Johnson J."/>
            <person name="Nolan M."/>
            <person name="Tritt A."/>
            <person name="Barry K.W."/>
            <person name="Grigoriev I.V."/>
            <person name="Nagy L.G."/>
            <person name="Hibbett D."/>
            <person name="Henrissat B."/>
            <person name="Matheny P.B."/>
            <person name="Labbe J."/>
            <person name="Martin F.M."/>
        </authorList>
    </citation>
    <scope>NUCLEOTIDE SEQUENCE</scope>
    <source>
        <strain evidence="1">HHB10654</strain>
    </source>
</reference>
<reference evidence="1" key="1">
    <citation type="submission" date="2021-03" db="EMBL/GenBank/DDBJ databases">
        <authorList>
            <consortium name="DOE Joint Genome Institute"/>
            <person name="Ahrendt S."/>
            <person name="Looney B.P."/>
            <person name="Miyauchi S."/>
            <person name="Morin E."/>
            <person name="Drula E."/>
            <person name="Courty P.E."/>
            <person name="Chicoki N."/>
            <person name="Fauchery L."/>
            <person name="Kohler A."/>
            <person name="Kuo A."/>
            <person name="Labutti K."/>
            <person name="Pangilinan J."/>
            <person name="Lipzen A."/>
            <person name="Riley R."/>
            <person name="Andreopoulos W."/>
            <person name="He G."/>
            <person name="Johnson J."/>
            <person name="Barry K.W."/>
            <person name="Grigoriev I.V."/>
            <person name="Nagy L."/>
            <person name="Hibbett D."/>
            <person name="Henrissat B."/>
            <person name="Matheny P.B."/>
            <person name="Labbe J."/>
            <person name="Martin F."/>
        </authorList>
    </citation>
    <scope>NUCLEOTIDE SEQUENCE</scope>
    <source>
        <strain evidence="1">HHB10654</strain>
    </source>
</reference>
<gene>
    <name evidence="1" type="ORF">BV25DRAFT_842250</name>
</gene>
<evidence type="ECO:0000313" key="2">
    <source>
        <dbReference type="Proteomes" id="UP000814140"/>
    </source>
</evidence>